<accession>A0A1I2LKX4</accession>
<reference evidence="5 6" key="1">
    <citation type="submission" date="2016-10" db="EMBL/GenBank/DDBJ databases">
        <authorList>
            <person name="de Groot N.N."/>
        </authorList>
    </citation>
    <scope>NUCLEOTIDE SEQUENCE [LARGE SCALE GENOMIC DNA]</scope>
    <source>
        <strain evidence="5 6">CPCC 202808</strain>
    </source>
</reference>
<dbReference type="EMBL" id="JACBZA010000001">
    <property type="protein sequence ID" value="NYH84907.1"/>
    <property type="molecule type" value="Genomic_DNA"/>
</dbReference>
<evidence type="ECO:0000313" key="4">
    <source>
        <dbReference type="EMBL" id="NYH84907.1"/>
    </source>
</evidence>
<keyword evidence="2 4" id="KW-0560">Oxidoreductase</keyword>
<dbReference type="PRINTS" id="PR00081">
    <property type="entry name" value="GDHRDH"/>
</dbReference>
<dbReference type="PANTHER" id="PTHR42760">
    <property type="entry name" value="SHORT-CHAIN DEHYDROGENASES/REDUCTASES FAMILY MEMBER"/>
    <property type="match status" value="1"/>
</dbReference>
<evidence type="ECO:0000256" key="2">
    <source>
        <dbReference type="ARBA" id="ARBA00023002"/>
    </source>
</evidence>
<evidence type="ECO:0000256" key="1">
    <source>
        <dbReference type="ARBA" id="ARBA00006484"/>
    </source>
</evidence>
<dbReference type="PRINTS" id="PR00080">
    <property type="entry name" value="SDRFAMILY"/>
</dbReference>
<keyword evidence="7" id="KW-1185">Reference proteome</keyword>
<dbReference type="EMBL" id="FOOI01000002">
    <property type="protein sequence ID" value="SFF78077.1"/>
    <property type="molecule type" value="Genomic_DNA"/>
</dbReference>
<dbReference type="OrthoDB" id="9789398at2"/>
<comment type="similarity">
    <text evidence="1 3">Belongs to the short-chain dehydrogenases/reductases (SDR) family.</text>
</comment>
<organism evidence="5 6">
    <name type="scientific">Actinopolymorpha cephalotaxi</name>
    <dbReference type="NCBI Taxonomy" id="504797"/>
    <lineage>
        <taxon>Bacteria</taxon>
        <taxon>Bacillati</taxon>
        <taxon>Actinomycetota</taxon>
        <taxon>Actinomycetes</taxon>
        <taxon>Propionibacteriales</taxon>
        <taxon>Actinopolymorphaceae</taxon>
        <taxon>Actinopolymorpha</taxon>
    </lineage>
</organism>
<dbReference type="GO" id="GO:0004316">
    <property type="term" value="F:3-oxoacyl-[acyl-carrier-protein] reductase (NADPH) activity"/>
    <property type="evidence" value="ECO:0007669"/>
    <property type="project" value="UniProtKB-EC"/>
</dbReference>
<evidence type="ECO:0000256" key="3">
    <source>
        <dbReference type="RuleBase" id="RU000363"/>
    </source>
</evidence>
<dbReference type="Gene3D" id="3.40.50.720">
    <property type="entry name" value="NAD(P)-binding Rossmann-like Domain"/>
    <property type="match status" value="1"/>
</dbReference>
<reference evidence="4 7" key="2">
    <citation type="submission" date="2020-07" db="EMBL/GenBank/DDBJ databases">
        <title>Sequencing the genomes of 1000 actinobacteria strains.</title>
        <authorList>
            <person name="Klenk H.-P."/>
        </authorList>
    </citation>
    <scope>NUCLEOTIDE SEQUENCE [LARGE SCALE GENOMIC DNA]</scope>
    <source>
        <strain evidence="4 7">DSM 45117</strain>
    </source>
</reference>
<dbReference type="Pfam" id="PF00106">
    <property type="entry name" value="adh_short"/>
    <property type="match status" value="1"/>
</dbReference>
<protein>
    <submittedName>
        <fullName evidence="5">3-oxoacyl-[acyl-carrier protein] reductase</fullName>
        <ecNumber evidence="4">1.1.1.100</ecNumber>
    </submittedName>
</protein>
<dbReference type="RefSeq" id="WP_092881087.1">
    <property type="nucleotide sequence ID" value="NZ_FOOI01000002.1"/>
</dbReference>
<gene>
    <name evidence="4" type="ORF">FHR37_003758</name>
    <name evidence="5" type="ORF">SAMN05421678_102121</name>
</gene>
<sequence length="271" mass="28974">MTAEQTPQAQSQNPNEDLAGRAALVTGSSRGLGRHYALHLARLGADVVIHDVDARAAAEFGEAESGEAVAEEVRALGRRSVFVPADLTDPAAAERLVARSVEELGRLDIVVNNAGGDIGATGPRPDPNDALDIDPEDIRAVVERNVLTTMYTCKFAGRHMRERRTGKIVNVGSVAGHVPARNGIIYAAAKAANSHYTRCLAEELRPFDVNVNCIAPAPTYTGRFLATRNVADQSDRSRLQQVAQPDDMASIVVFLVSAASDHLTGETIVCW</sequence>
<dbReference type="Proteomes" id="UP000533017">
    <property type="component" value="Unassembled WGS sequence"/>
</dbReference>
<dbReference type="PANTHER" id="PTHR42760:SF78">
    <property type="entry name" value="3-OXOACYL-[ACYL-CARRIER-PROTEIN] REDUCTASE [NADH]"/>
    <property type="match status" value="1"/>
</dbReference>
<evidence type="ECO:0000313" key="5">
    <source>
        <dbReference type="EMBL" id="SFF78077.1"/>
    </source>
</evidence>
<dbReference type="InterPro" id="IPR036291">
    <property type="entry name" value="NAD(P)-bd_dom_sf"/>
</dbReference>
<dbReference type="EC" id="1.1.1.100" evidence="4"/>
<dbReference type="FunFam" id="3.40.50.720:FF:000084">
    <property type="entry name" value="Short-chain dehydrogenase reductase"/>
    <property type="match status" value="1"/>
</dbReference>
<dbReference type="SUPFAM" id="SSF51735">
    <property type="entry name" value="NAD(P)-binding Rossmann-fold domains"/>
    <property type="match status" value="1"/>
</dbReference>
<dbReference type="Proteomes" id="UP000199052">
    <property type="component" value="Unassembled WGS sequence"/>
</dbReference>
<proteinExistence type="inferred from homology"/>
<dbReference type="InterPro" id="IPR002347">
    <property type="entry name" value="SDR_fam"/>
</dbReference>
<name>A0A1I2LKX4_9ACTN</name>
<dbReference type="CDD" id="cd05233">
    <property type="entry name" value="SDR_c"/>
    <property type="match status" value="1"/>
</dbReference>
<evidence type="ECO:0000313" key="7">
    <source>
        <dbReference type="Proteomes" id="UP000533017"/>
    </source>
</evidence>
<dbReference type="STRING" id="504797.SAMN05421678_102121"/>
<evidence type="ECO:0000313" key="6">
    <source>
        <dbReference type="Proteomes" id="UP000199052"/>
    </source>
</evidence>
<dbReference type="AlphaFoldDB" id="A0A1I2LKX4"/>